<feature type="transmembrane region" description="Helical" evidence="7">
    <location>
        <begin position="561"/>
        <end position="586"/>
    </location>
</feature>
<feature type="transmembrane region" description="Helical" evidence="7">
    <location>
        <begin position="533"/>
        <end position="554"/>
    </location>
</feature>
<proteinExistence type="inferred from homology"/>
<dbReference type="InterPro" id="IPR044880">
    <property type="entry name" value="NCX_ion-bd_dom_sf"/>
</dbReference>
<feature type="domain" description="Sodium/calcium exchanger membrane region" evidence="9">
    <location>
        <begin position="498"/>
        <end position="641"/>
    </location>
</feature>
<feature type="transmembrane region" description="Helical" evidence="7">
    <location>
        <begin position="437"/>
        <end position="453"/>
    </location>
</feature>
<feature type="domain" description="Sodium/calcium exchanger membrane region" evidence="9">
    <location>
        <begin position="96"/>
        <end position="236"/>
    </location>
</feature>
<protein>
    <recommendedName>
        <fullName evidence="9">Sodium/calcium exchanger membrane region domain-containing protein</fullName>
    </recommendedName>
</protein>
<accession>A0AAI9SX37</accession>
<feature type="chain" id="PRO_5042471291" description="Sodium/calcium exchanger membrane region domain-containing protein" evidence="8">
    <location>
        <begin position="20"/>
        <end position="648"/>
    </location>
</feature>
<keyword evidence="3" id="KW-0813">Transport</keyword>
<feature type="signal peptide" evidence="8">
    <location>
        <begin position="1"/>
        <end position="19"/>
    </location>
</feature>
<dbReference type="PANTHER" id="PTHR12266">
    <property type="entry name" value="NA+/CA2+ K+ INDEPENDENT EXCHANGER"/>
    <property type="match status" value="1"/>
</dbReference>
<keyword evidence="11" id="KW-1185">Reference proteome</keyword>
<evidence type="ECO:0000256" key="6">
    <source>
        <dbReference type="ARBA" id="ARBA00023136"/>
    </source>
</evidence>
<comment type="subcellular location">
    <subcellularLocation>
        <location evidence="1">Membrane</location>
        <topology evidence="1">Multi-pass membrane protein</topology>
    </subcellularLocation>
</comment>
<evidence type="ECO:0000256" key="1">
    <source>
        <dbReference type="ARBA" id="ARBA00004141"/>
    </source>
</evidence>
<dbReference type="GO" id="GO:0008324">
    <property type="term" value="F:monoatomic cation transmembrane transporter activity"/>
    <property type="evidence" value="ECO:0007669"/>
    <property type="project" value="TreeGrafter"/>
</dbReference>
<dbReference type="GO" id="GO:0006874">
    <property type="term" value="P:intracellular calcium ion homeostasis"/>
    <property type="evidence" value="ECO:0007669"/>
    <property type="project" value="TreeGrafter"/>
</dbReference>
<feature type="transmembrane region" description="Helical" evidence="7">
    <location>
        <begin position="190"/>
        <end position="210"/>
    </location>
</feature>
<evidence type="ECO:0000313" key="11">
    <source>
        <dbReference type="Proteomes" id="UP001202479"/>
    </source>
</evidence>
<evidence type="ECO:0000256" key="5">
    <source>
        <dbReference type="ARBA" id="ARBA00022989"/>
    </source>
</evidence>
<dbReference type="InterPro" id="IPR004837">
    <property type="entry name" value="NaCa_Exmemb"/>
</dbReference>
<dbReference type="EMBL" id="JAHUZD010000094">
    <property type="protein sequence ID" value="KAI3404563.2"/>
    <property type="molecule type" value="Genomic_DNA"/>
</dbReference>
<gene>
    <name evidence="10" type="ORF">KGF56_002662</name>
</gene>
<feature type="transmembrane region" description="Helical" evidence="7">
    <location>
        <begin position="492"/>
        <end position="513"/>
    </location>
</feature>
<dbReference type="Gene3D" id="1.20.1420.30">
    <property type="entry name" value="NCX, central ion-binding region"/>
    <property type="match status" value="2"/>
</dbReference>
<keyword evidence="4 7" id="KW-0812">Transmembrane</keyword>
<dbReference type="PANTHER" id="PTHR12266:SF0">
    <property type="entry name" value="MITOCHONDRIAL SODIUM_CALCIUM EXCHANGER PROTEIN"/>
    <property type="match status" value="1"/>
</dbReference>
<dbReference type="Pfam" id="PF01699">
    <property type="entry name" value="Na_Ca_ex"/>
    <property type="match status" value="2"/>
</dbReference>
<evidence type="ECO:0000256" key="4">
    <source>
        <dbReference type="ARBA" id="ARBA00022692"/>
    </source>
</evidence>
<evidence type="ECO:0000259" key="9">
    <source>
        <dbReference type="Pfam" id="PF01699"/>
    </source>
</evidence>
<dbReference type="GO" id="GO:0016020">
    <property type="term" value="C:membrane"/>
    <property type="evidence" value="ECO:0007669"/>
    <property type="project" value="UniProtKB-SubCell"/>
</dbReference>
<dbReference type="GeneID" id="73380279"/>
<reference evidence="10" key="1">
    <citation type="journal article" date="2022" name="DNA Res.">
        <title>Genome analysis of five recently described species of the CUG-Ser clade uncovers Candida theae as a new hybrid lineage with pathogenic potential in the Candida parapsilosis species complex.</title>
        <authorList>
            <person name="Mixao V."/>
            <person name="Del Olmo V."/>
            <person name="Hegedusova E."/>
            <person name="Saus E."/>
            <person name="Pryszcz L."/>
            <person name="Cillingova A."/>
            <person name="Nosek J."/>
            <person name="Gabaldon T."/>
        </authorList>
    </citation>
    <scope>NUCLEOTIDE SEQUENCE</scope>
    <source>
        <strain evidence="10">CBS 10844</strain>
    </source>
</reference>
<comment type="caution">
    <text evidence="10">The sequence shown here is derived from an EMBL/GenBank/DDBJ whole genome shotgun (WGS) entry which is preliminary data.</text>
</comment>
<dbReference type="RefSeq" id="XP_049180308.1">
    <property type="nucleotide sequence ID" value="XM_049323915.1"/>
</dbReference>
<name>A0AAI9SX37_9ASCO</name>
<evidence type="ECO:0000256" key="8">
    <source>
        <dbReference type="SAM" id="SignalP"/>
    </source>
</evidence>
<evidence type="ECO:0000256" key="2">
    <source>
        <dbReference type="ARBA" id="ARBA00008170"/>
    </source>
</evidence>
<dbReference type="InterPro" id="IPR051359">
    <property type="entry name" value="CaCA_antiporter"/>
</dbReference>
<dbReference type="AlphaFoldDB" id="A0AAI9SX37"/>
<feature type="transmembrane region" description="Helical" evidence="7">
    <location>
        <begin position="87"/>
        <end position="110"/>
    </location>
</feature>
<feature type="transmembrane region" description="Helical" evidence="7">
    <location>
        <begin position="165"/>
        <end position="183"/>
    </location>
</feature>
<evidence type="ECO:0000313" key="10">
    <source>
        <dbReference type="EMBL" id="KAI3404563.2"/>
    </source>
</evidence>
<keyword evidence="8" id="KW-0732">Signal</keyword>
<organism evidence="10 11">
    <name type="scientific">Candida oxycetoniae</name>
    <dbReference type="NCBI Taxonomy" id="497107"/>
    <lineage>
        <taxon>Eukaryota</taxon>
        <taxon>Fungi</taxon>
        <taxon>Dikarya</taxon>
        <taxon>Ascomycota</taxon>
        <taxon>Saccharomycotina</taxon>
        <taxon>Pichiomycetes</taxon>
        <taxon>Debaryomycetaceae</taxon>
        <taxon>Candida/Lodderomyces clade</taxon>
        <taxon>Candida</taxon>
    </lineage>
</organism>
<evidence type="ECO:0000256" key="3">
    <source>
        <dbReference type="ARBA" id="ARBA00022448"/>
    </source>
</evidence>
<sequence>MVKCLVLLLYVLGFPLALSAFPDTGNDIAINAFEGSENSSLQSKCSEVTNQPFLEQCQFVKEHCKEQESIINYYRLYYCHFKFLNGFGFGLVPIGISLIILFFSLGITASDYLCPNLHTVSKVYLKIPDNLAGLTLLAFGNSSPDIFSTYQAIKIDSINLAVSELIGASLFVSSFVVGCIGVMKPFEIPRALFGTDVIMYLMVYLLITISLVSQQLKWPVCVALITIYIIYVTIAIYSHRMQKSRVQAVLRDQRLRGNYAEAGIRGGAGDGSGIGSGILNQQIDDIYLDRMARLPTIDDIDLGRENLFSDDMDNNDVNNIGNYGLKKLMKDLSTYSNLTGTIQLSDERPLSTDLSGNIHDDHDDHDDWSKLVSIICPELYNNFNEKVLLERVLIIVQLPIRILLKLSIPVRSFSKSSSDTETEPVDELFDYSSDRRLLIVQTFIGSTILVSSYTKLPFLISPIISAFISYACYYLYPPTIESSSSFAKRIEWINYFASFLGFFVPITWISIIASEIINILQVLSTVYNLSDDILGITLFAVGNSVGDFATNYAVARMGFPIMAFSACFGGPLLALCSLGLNGLIIGGDHLYLKITKPLSIGFLTLFWNMSVLCIGVSRNGWVLDRKIGSILIGNWVAGCLLCIASEYI</sequence>
<comment type="similarity">
    <text evidence="2">Belongs to the Ca(2+):cation antiporter (CaCA) (TC 2.A.19) family.</text>
</comment>
<feature type="transmembrane region" description="Helical" evidence="7">
    <location>
        <begin position="216"/>
        <end position="237"/>
    </location>
</feature>
<evidence type="ECO:0000256" key="7">
    <source>
        <dbReference type="SAM" id="Phobius"/>
    </source>
</evidence>
<feature type="transmembrane region" description="Helical" evidence="7">
    <location>
        <begin position="598"/>
        <end position="616"/>
    </location>
</feature>
<dbReference type="Proteomes" id="UP001202479">
    <property type="component" value="Unassembled WGS sequence"/>
</dbReference>
<keyword evidence="5 7" id="KW-1133">Transmembrane helix</keyword>
<keyword evidence="6 7" id="KW-0472">Membrane</keyword>
<feature type="transmembrane region" description="Helical" evidence="7">
    <location>
        <begin position="459"/>
        <end position="476"/>
    </location>
</feature>